<dbReference type="OrthoDB" id="9797882at2"/>
<keyword evidence="2" id="KW-0378">Hydrolase</keyword>
<dbReference type="KEGG" id="rher:EHE19_014455"/>
<evidence type="ECO:0000313" key="3">
    <source>
        <dbReference type="Proteomes" id="UP000306409"/>
    </source>
</evidence>
<protein>
    <submittedName>
        <fullName evidence="2">Nucleoside hydrolase</fullName>
    </submittedName>
</protein>
<dbReference type="InterPro" id="IPR001910">
    <property type="entry name" value="Inosine/uridine_hydrolase_dom"/>
</dbReference>
<gene>
    <name evidence="2" type="ORF">EHE19_014455</name>
</gene>
<dbReference type="RefSeq" id="WP_137696822.1">
    <property type="nucleotide sequence ID" value="NZ_CP061336.1"/>
</dbReference>
<proteinExistence type="predicted"/>
<dbReference type="Pfam" id="PF01156">
    <property type="entry name" value="IU_nuc_hydro"/>
    <property type="match status" value="1"/>
</dbReference>
<dbReference type="SUPFAM" id="SSF53590">
    <property type="entry name" value="Nucleoside hydrolase"/>
    <property type="match status" value="1"/>
</dbReference>
<organism evidence="2 3">
    <name type="scientific">Ruminiclostridium herbifermentans</name>
    <dbReference type="NCBI Taxonomy" id="2488810"/>
    <lineage>
        <taxon>Bacteria</taxon>
        <taxon>Bacillati</taxon>
        <taxon>Bacillota</taxon>
        <taxon>Clostridia</taxon>
        <taxon>Eubacteriales</taxon>
        <taxon>Oscillospiraceae</taxon>
        <taxon>Ruminiclostridium</taxon>
    </lineage>
</organism>
<keyword evidence="3" id="KW-1185">Reference proteome</keyword>
<name>A0A4U7JJ51_9FIRM</name>
<dbReference type="AlphaFoldDB" id="A0A4U7JJ51"/>
<dbReference type="Gene3D" id="3.90.245.10">
    <property type="entry name" value="Ribonucleoside hydrolase-like"/>
    <property type="match status" value="1"/>
</dbReference>
<dbReference type="InterPro" id="IPR036452">
    <property type="entry name" value="Ribo_hydro-like"/>
</dbReference>
<dbReference type="Proteomes" id="UP000306409">
    <property type="component" value="Chromosome"/>
</dbReference>
<feature type="domain" description="Inosine/uridine-preferring nucleoside hydrolase" evidence="1">
    <location>
        <begin position="34"/>
        <end position="203"/>
    </location>
</feature>
<dbReference type="EMBL" id="CP061336">
    <property type="protein sequence ID" value="QNU66074.1"/>
    <property type="molecule type" value="Genomic_DNA"/>
</dbReference>
<evidence type="ECO:0000259" key="1">
    <source>
        <dbReference type="Pfam" id="PF01156"/>
    </source>
</evidence>
<accession>A0A4U7JJ51</accession>
<evidence type="ECO:0000313" key="2">
    <source>
        <dbReference type="EMBL" id="QNU66074.1"/>
    </source>
</evidence>
<reference evidence="2 3" key="1">
    <citation type="submission" date="2020-09" db="EMBL/GenBank/DDBJ databases">
        <title>Characterization and genome sequencing of Ruminiclostridium sp. nov. MA18.</title>
        <authorList>
            <person name="Rettenmaier R."/>
            <person name="Kowollik M.-L."/>
            <person name="Liebl W."/>
            <person name="Zverlov V."/>
        </authorList>
    </citation>
    <scope>NUCLEOTIDE SEQUENCE [LARGE SCALE GENOMIC DNA]</scope>
    <source>
        <strain evidence="2 3">MA18</strain>
    </source>
</reference>
<sequence>MKPIVIHQTDIYHHHLDADDHWDLACQFALYYLNEINLVGIIADNVPKIRLNHGDPAVFAISQMNYITGSYVPVAIGTKIKPSLVNSSMYNEKANEFAAVKMIERTLRNSNEKVVIQMVGSCKDVAIAIMLFPELFKEKCAAIYLNAGVSNSLSKTEYNVSLDPRSFNIVFNAPCPLYWLPSHMNFVDNYTVEKYATYYKFKQEAILPYLSKSVKNYFTYALGKSNDINWLNYLSKAERSEVFNTICNDYRNMWSTAGILSAAGKVVTKSGNIVAADTVGDNAIFKYEKIQAQCDINGKVDWEFTNEITNKYIFTITDMELYQDCMINAMKELLVKLP</sequence>
<dbReference type="GO" id="GO:0016799">
    <property type="term" value="F:hydrolase activity, hydrolyzing N-glycosyl compounds"/>
    <property type="evidence" value="ECO:0007669"/>
    <property type="project" value="InterPro"/>
</dbReference>